<sequence>MTPPALPSVVAGVVATGPFRRTLVPFLDYGASFYEHTREGTRILVTLMFDLHDPVQLRDAGQCLGVDPWDFNTHVIDPARVDLEGLGIVWEDDGLPDRFTALKDAGFQFLFRMEPSRLAPTSP</sequence>
<proteinExistence type="predicted"/>
<evidence type="ECO:0000313" key="2">
    <source>
        <dbReference type="Proteomes" id="UP000664052"/>
    </source>
</evidence>
<dbReference type="RefSeq" id="WP_207051308.1">
    <property type="nucleotide sequence ID" value="NZ_JAFIMU010000007.1"/>
</dbReference>
<dbReference type="Proteomes" id="UP000664052">
    <property type="component" value="Unassembled WGS sequence"/>
</dbReference>
<dbReference type="EMBL" id="JAFIMU010000007">
    <property type="protein sequence ID" value="MBN8228487.1"/>
    <property type="molecule type" value="Genomic_DNA"/>
</dbReference>
<reference evidence="1 2" key="1">
    <citation type="submission" date="2021-02" db="EMBL/GenBank/DDBJ databases">
        <title>De Novo genome assembly of isolated myxobacteria.</title>
        <authorList>
            <person name="Stevens D.C."/>
        </authorList>
    </citation>
    <scope>NUCLEOTIDE SEQUENCE [LARGE SCALE GENOMIC DNA]</scope>
    <source>
        <strain evidence="1 2">ATCC 29039</strain>
    </source>
</reference>
<name>A0ABS3DA18_9BACT</name>
<protein>
    <submittedName>
        <fullName evidence="1">Uncharacterized protein</fullName>
    </submittedName>
</protein>
<accession>A0ABS3DA18</accession>
<organism evidence="1 2">
    <name type="scientific">Corallococcus macrosporus</name>
    <dbReference type="NCBI Taxonomy" id="35"/>
    <lineage>
        <taxon>Bacteria</taxon>
        <taxon>Pseudomonadati</taxon>
        <taxon>Myxococcota</taxon>
        <taxon>Myxococcia</taxon>
        <taxon>Myxococcales</taxon>
        <taxon>Cystobacterineae</taxon>
        <taxon>Myxococcaceae</taxon>
        <taxon>Corallococcus</taxon>
    </lineage>
</organism>
<comment type="caution">
    <text evidence="1">The sequence shown here is derived from an EMBL/GenBank/DDBJ whole genome shotgun (WGS) entry which is preliminary data.</text>
</comment>
<evidence type="ECO:0000313" key="1">
    <source>
        <dbReference type="EMBL" id="MBN8228487.1"/>
    </source>
</evidence>
<keyword evidence="2" id="KW-1185">Reference proteome</keyword>
<gene>
    <name evidence="1" type="ORF">JYK02_13330</name>
</gene>